<evidence type="ECO:0000259" key="3">
    <source>
        <dbReference type="PROSITE" id="PS50157"/>
    </source>
</evidence>
<keyword evidence="5" id="KW-1185">Reference proteome</keyword>
<feature type="region of interest" description="Disordered" evidence="2">
    <location>
        <begin position="529"/>
        <end position="573"/>
    </location>
</feature>
<keyword evidence="1" id="KW-0479">Metal-binding</keyword>
<dbReference type="PANTHER" id="PTHR16116:SF5">
    <property type="entry name" value="ZINC FINGER PROTEIN 839"/>
    <property type="match status" value="1"/>
</dbReference>
<keyword evidence="1" id="KW-0863">Zinc-finger</keyword>
<dbReference type="EMBL" id="WNYA01000007">
    <property type="protein sequence ID" value="KAG8561716.1"/>
    <property type="molecule type" value="Genomic_DNA"/>
</dbReference>
<feature type="domain" description="C2H2-type" evidence="3">
    <location>
        <begin position="499"/>
        <end position="529"/>
    </location>
</feature>
<keyword evidence="1" id="KW-0862">Zinc</keyword>
<dbReference type="InterPro" id="IPR013087">
    <property type="entry name" value="Znf_C2H2_type"/>
</dbReference>
<feature type="compositionally biased region" description="Basic and acidic residues" evidence="2">
    <location>
        <begin position="720"/>
        <end position="734"/>
    </location>
</feature>
<name>A0AAV7AKE2_ENGPU</name>
<protein>
    <recommendedName>
        <fullName evidence="3">C2H2-type domain-containing protein</fullName>
    </recommendedName>
</protein>
<feature type="compositionally biased region" description="Basic residues" evidence="2">
    <location>
        <begin position="421"/>
        <end position="448"/>
    </location>
</feature>
<evidence type="ECO:0000256" key="2">
    <source>
        <dbReference type="SAM" id="MobiDB-lite"/>
    </source>
</evidence>
<dbReference type="Proteomes" id="UP000824782">
    <property type="component" value="Unassembled WGS sequence"/>
</dbReference>
<organism evidence="4 5">
    <name type="scientific">Engystomops pustulosus</name>
    <name type="common">Tungara frog</name>
    <name type="synonym">Physalaemus pustulosus</name>
    <dbReference type="NCBI Taxonomy" id="76066"/>
    <lineage>
        <taxon>Eukaryota</taxon>
        <taxon>Metazoa</taxon>
        <taxon>Chordata</taxon>
        <taxon>Craniata</taxon>
        <taxon>Vertebrata</taxon>
        <taxon>Euteleostomi</taxon>
        <taxon>Amphibia</taxon>
        <taxon>Batrachia</taxon>
        <taxon>Anura</taxon>
        <taxon>Neobatrachia</taxon>
        <taxon>Hyloidea</taxon>
        <taxon>Leptodactylidae</taxon>
        <taxon>Leiuperinae</taxon>
        <taxon>Engystomops</taxon>
    </lineage>
</organism>
<feature type="region of interest" description="Disordered" evidence="2">
    <location>
        <begin position="409"/>
        <end position="490"/>
    </location>
</feature>
<sequence length="955" mass="102779">MAALGCPSNMATVVSAVEPMQEYVQVVVGADGDPSQVVVVQGGGGELLRPVQELSQEILQSISQNDTVFYVQPDGSLLAGGSLEDVQSGVRLVTAGGLETESQAVEAAHPGLTLVTSGQMEDIAQPGLSIVPGGDVVEAIQPGGRLETGGQVESEVHGLEAIQAAVNLVTRGQAVEAAPSGMILVAGGHIEETVHPVVSQVHESQVQLGMDLESAHPDMVTALNLTKEAAPCTDGGQPQEITAPEVSLAPEIVTRGPIQVIPEPGATTNSGPPTFTSPGPMRKDAAQQLKTVAHHVALSEGDSVTRILNQKQLKSIHYQVPGVQTKKSADPVVLNLSTVHMKNSASNLLGSPVVQIKNLRESGQPMVVNSSSLESPIQILVRSTQLSAAKPKTDPNKNTMGSLEEHRSCVAHPQNGDHTQKKGHKRKKSIKIKTRSGRISRPPKHKAKDYKFLKVGDMIQGSTSDSEDYSELSTEEDEKGSKQNARCDPAPHTVKNALFQCQTCEKSYMGKGGLSRHYRLYPSHGQMETPFVSDAKKNGESGVCGHSLPSETKKPTPRPRKRLLEDPLNPDASSLPNLVRDGLEFVPVSTTCRGRRQMTGRRFGRPRKLLAIGSSEQNALTATEMIQQCEAADIKEYVAPCFSERLSVYDFMLVKVKQEHPDKPLFPHLYKELETLHAAVRILAQEYLSTGQALQVTDCKVAASLGISAEKMVEASPPSTKEKMQVVDESKSLEDDLMPPSKRLKLDEPETISSSEDVTLTNVPEVHKEELTMDFASMDGGSSCEKEEEAEKVHITTNPESIPCEMDASVLGMSSPEFGVSTQISDQHPGETDAIQTQVIQEDTEAEEVLLESHNDQPSPHASANGLILPSDLTTTIAEKPQNESFQGVVDTLISADIIASDQCTQPFTFHHGQELVFVDSAEETTMAEAVVVYDGMEPPANTQLDNIVALMERK</sequence>
<reference evidence="4" key="1">
    <citation type="thesis" date="2020" institute="ProQuest LLC" country="789 East Eisenhower Parkway, Ann Arbor, MI, USA">
        <title>Comparative Genomics and Chromosome Evolution.</title>
        <authorList>
            <person name="Mudd A.B."/>
        </authorList>
    </citation>
    <scope>NUCLEOTIDE SEQUENCE</scope>
    <source>
        <strain evidence="4">237g6f4</strain>
        <tissue evidence="4">Blood</tissue>
    </source>
</reference>
<dbReference type="AlphaFoldDB" id="A0AAV7AKE2"/>
<feature type="compositionally biased region" description="Acidic residues" evidence="2">
    <location>
        <begin position="465"/>
        <end position="478"/>
    </location>
</feature>
<evidence type="ECO:0000313" key="4">
    <source>
        <dbReference type="EMBL" id="KAG8561716.1"/>
    </source>
</evidence>
<dbReference type="PANTHER" id="PTHR16116">
    <property type="entry name" value="ZINC FINGER PROTEIN 839"/>
    <property type="match status" value="1"/>
</dbReference>
<accession>A0AAV7AKE2</accession>
<dbReference type="InterPro" id="IPR031885">
    <property type="entry name" value="DUF4764"/>
</dbReference>
<evidence type="ECO:0000313" key="5">
    <source>
        <dbReference type="Proteomes" id="UP000824782"/>
    </source>
</evidence>
<evidence type="ECO:0000256" key="1">
    <source>
        <dbReference type="PROSITE-ProRule" id="PRU00042"/>
    </source>
</evidence>
<dbReference type="GO" id="GO:0008270">
    <property type="term" value="F:zinc ion binding"/>
    <property type="evidence" value="ECO:0007669"/>
    <property type="project" value="UniProtKB-KW"/>
</dbReference>
<proteinExistence type="predicted"/>
<dbReference type="PROSITE" id="PS50157">
    <property type="entry name" value="ZINC_FINGER_C2H2_2"/>
    <property type="match status" value="1"/>
</dbReference>
<feature type="region of interest" description="Disordered" evidence="2">
    <location>
        <begin position="714"/>
        <end position="743"/>
    </location>
</feature>
<dbReference type="InterPro" id="IPR039946">
    <property type="entry name" value="ZN839"/>
</dbReference>
<comment type="caution">
    <text evidence="4">The sequence shown here is derived from an EMBL/GenBank/DDBJ whole genome shotgun (WGS) entry which is preliminary data.</text>
</comment>
<dbReference type="Pfam" id="PF15961">
    <property type="entry name" value="DUF4764"/>
    <property type="match status" value="2"/>
</dbReference>
<gene>
    <name evidence="4" type="ORF">GDO81_015450</name>
</gene>